<dbReference type="EMBL" id="CP108090">
    <property type="protein sequence ID" value="WUQ14166.1"/>
    <property type="molecule type" value="Genomic_DNA"/>
</dbReference>
<proteinExistence type="predicted"/>
<protein>
    <recommendedName>
        <fullName evidence="4">Minor tail protein</fullName>
    </recommendedName>
</protein>
<accession>A0ABZ1TH72</accession>
<keyword evidence="3" id="KW-1185">Reference proteome</keyword>
<organism evidence="2 3">
    <name type="scientific">Streptomyces virginiae</name>
    <name type="common">Streptomyces cinnamonensis</name>
    <dbReference type="NCBI Taxonomy" id="1961"/>
    <lineage>
        <taxon>Bacteria</taxon>
        <taxon>Bacillati</taxon>
        <taxon>Actinomycetota</taxon>
        <taxon>Actinomycetes</taxon>
        <taxon>Kitasatosporales</taxon>
        <taxon>Streptomycetaceae</taxon>
        <taxon>Streptomyces</taxon>
    </lineage>
</organism>
<evidence type="ECO:0000256" key="1">
    <source>
        <dbReference type="SAM" id="MobiDB-lite"/>
    </source>
</evidence>
<dbReference type="PROSITE" id="PS51257">
    <property type="entry name" value="PROKAR_LIPOPROTEIN"/>
    <property type="match status" value="1"/>
</dbReference>
<reference evidence="2" key="1">
    <citation type="submission" date="2022-10" db="EMBL/GenBank/DDBJ databases">
        <title>The complete genomes of actinobacterial strains from the NBC collection.</title>
        <authorList>
            <person name="Joergensen T.S."/>
            <person name="Alvarez Arevalo M."/>
            <person name="Sterndorff E.B."/>
            <person name="Faurdal D."/>
            <person name="Vuksanovic O."/>
            <person name="Mourched A.-S."/>
            <person name="Charusanti P."/>
            <person name="Shaw S."/>
            <person name="Blin K."/>
            <person name="Weber T."/>
        </authorList>
    </citation>
    <scope>NUCLEOTIDE SEQUENCE</scope>
    <source>
        <strain evidence="2">NBC_00248</strain>
    </source>
</reference>
<sequence length="378" mass="38485">MPLPTTRVVTGHYVNPATGASCTGRVVLAPYPGVWTDETGDQVLTGGTTVALVSGAFSVTLVTTDAAGVEPATGRLWILDERIDGRPYRRRAFELDAGVSSIDITDLVIAGPAAAGYTRGPEGPQGETGPQPPLGAAGAGPTVALRSDDPTTTNARTPTAHAASHASGGTDPVTVAPAQVSGLTDALALASTQGWADRPQDQGLLAWTYDPNMAGHVTAQSNGGVAGRITLVRIILREAITWSNIWIGLAGLDAAAVLSNCYLGVYDSAGNRVGVTADISSSLMTGATAKALPLVTPFSAAAGTYFIAMLLNGTWATNSLTFKSSGAGISVNAGLSAPNLRYSNMLSGQASLPASLTLSSQSTSIINTGWASQWYGVS</sequence>
<dbReference type="Proteomes" id="UP001432039">
    <property type="component" value="Chromosome"/>
</dbReference>
<dbReference type="RefSeq" id="WP_328962983.1">
    <property type="nucleotide sequence ID" value="NZ_CP108090.1"/>
</dbReference>
<evidence type="ECO:0000313" key="3">
    <source>
        <dbReference type="Proteomes" id="UP001432039"/>
    </source>
</evidence>
<feature type="region of interest" description="Disordered" evidence="1">
    <location>
        <begin position="115"/>
        <end position="176"/>
    </location>
</feature>
<gene>
    <name evidence="2" type="ORF">OG517_23570</name>
</gene>
<name>A0ABZ1TH72_STRVG</name>
<evidence type="ECO:0000313" key="2">
    <source>
        <dbReference type="EMBL" id="WUQ14166.1"/>
    </source>
</evidence>
<evidence type="ECO:0008006" key="4">
    <source>
        <dbReference type="Google" id="ProtNLM"/>
    </source>
</evidence>
<feature type="compositionally biased region" description="Low complexity" evidence="1">
    <location>
        <begin position="120"/>
        <end position="144"/>
    </location>
</feature>